<keyword evidence="2" id="KW-1185">Reference proteome</keyword>
<evidence type="ECO:0000313" key="2">
    <source>
        <dbReference type="Proteomes" id="UP000689195"/>
    </source>
</evidence>
<dbReference type="Proteomes" id="UP000689195">
    <property type="component" value="Unassembled WGS sequence"/>
</dbReference>
<evidence type="ECO:0000313" key="1">
    <source>
        <dbReference type="EMBL" id="CAD8165446.1"/>
    </source>
</evidence>
<comment type="caution">
    <text evidence="1">The sequence shown here is derived from an EMBL/GenBank/DDBJ whole genome shotgun (WGS) entry which is preliminary data.</text>
</comment>
<accession>A0A8S1USM4</accession>
<name>A0A8S1USM4_9CILI</name>
<dbReference type="OrthoDB" id="321767at2759"/>
<dbReference type="AlphaFoldDB" id="A0A8S1USM4"/>
<gene>
    <name evidence="1" type="ORF">PPENT_87.1.T0420217</name>
</gene>
<organism evidence="1 2">
    <name type="scientific">Paramecium pentaurelia</name>
    <dbReference type="NCBI Taxonomy" id="43138"/>
    <lineage>
        <taxon>Eukaryota</taxon>
        <taxon>Sar</taxon>
        <taxon>Alveolata</taxon>
        <taxon>Ciliophora</taxon>
        <taxon>Intramacronucleata</taxon>
        <taxon>Oligohymenophorea</taxon>
        <taxon>Peniculida</taxon>
        <taxon>Parameciidae</taxon>
        <taxon>Paramecium</taxon>
    </lineage>
</organism>
<proteinExistence type="predicted"/>
<sequence>MSRTNFDNEKQTFFKSIKSFCIQLAFSKIIYLIIHQQFEQVYLLNLNCSHSENFREFIQKIQENQKRFQIDRRKSQGLKSIIHRTSQDFLNIFQLINSNIRTKVKQDNPQTNQQASYSRDNQGLINFQSISFPELEPITFEQFLYMKSRISQNKALTNILISDTWISKNGSFIILNGVQRSSTQDLVKNFGEFFIIPINKNYTNIPQASEFRPITILSPLYKWLELRFFFLKNLQADTVKAKQQNNMLALQKDSELNFRF</sequence>
<protein>
    <submittedName>
        <fullName evidence="1">Uncharacterized protein</fullName>
    </submittedName>
</protein>
<reference evidence="1" key="1">
    <citation type="submission" date="2021-01" db="EMBL/GenBank/DDBJ databases">
        <authorList>
            <consortium name="Genoscope - CEA"/>
            <person name="William W."/>
        </authorList>
    </citation>
    <scope>NUCLEOTIDE SEQUENCE</scope>
</reference>
<dbReference type="EMBL" id="CAJJDO010000042">
    <property type="protein sequence ID" value="CAD8165446.1"/>
    <property type="molecule type" value="Genomic_DNA"/>
</dbReference>